<dbReference type="InterPro" id="IPR058644">
    <property type="entry name" value="Mtb12-like_C"/>
</dbReference>
<keyword evidence="6" id="KW-1185">Reference proteome</keyword>
<dbReference type="Proteomes" id="UP000248889">
    <property type="component" value="Unassembled WGS sequence"/>
</dbReference>
<dbReference type="EMBL" id="QKYN01000073">
    <property type="protein sequence ID" value="RAG84035.1"/>
    <property type="molecule type" value="Genomic_DNA"/>
</dbReference>
<protein>
    <recommendedName>
        <fullName evidence="4">Low molecular weight antigen MTB12-like C-terminal domain-containing protein</fullName>
    </recommendedName>
</protein>
<feature type="signal peptide" evidence="3">
    <location>
        <begin position="1"/>
        <end position="31"/>
    </location>
</feature>
<dbReference type="AlphaFoldDB" id="A0A2X0K458"/>
<organism evidence="5 6">
    <name type="scientific">Streptacidiphilus pinicola</name>
    <dbReference type="NCBI Taxonomy" id="2219663"/>
    <lineage>
        <taxon>Bacteria</taxon>
        <taxon>Bacillati</taxon>
        <taxon>Actinomycetota</taxon>
        <taxon>Actinomycetes</taxon>
        <taxon>Kitasatosporales</taxon>
        <taxon>Streptomycetaceae</taxon>
        <taxon>Streptacidiphilus</taxon>
    </lineage>
</organism>
<comment type="caution">
    <text evidence="5">The sequence shown here is derived from an EMBL/GenBank/DDBJ whole genome shotgun (WGS) entry which is preliminary data.</text>
</comment>
<comment type="similarity">
    <text evidence="2">Belongs to the MTB12 family.</text>
</comment>
<feature type="domain" description="Low molecular weight antigen MTB12-like C-terminal" evidence="4">
    <location>
        <begin position="73"/>
        <end position="181"/>
    </location>
</feature>
<dbReference type="PROSITE" id="PS51257">
    <property type="entry name" value="PROKAR_LIPOPROTEIN"/>
    <property type="match status" value="1"/>
</dbReference>
<accession>A0A2X0K458</accession>
<gene>
    <name evidence="5" type="ORF">DN069_19240</name>
</gene>
<dbReference type="Pfam" id="PF26580">
    <property type="entry name" value="Mtb12_C"/>
    <property type="match status" value="1"/>
</dbReference>
<evidence type="ECO:0000259" key="4">
    <source>
        <dbReference type="Pfam" id="PF26580"/>
    </source>
</evidence>
<name>A0A2X0K458_9ACTN</name>
<proteinExistence type="inferred from homology"/>
<evidence type="ECO:0000313" key="6">
    <source>
        <dbReference type="Proteomes" id="UP000248889"/>
    </source>
</evidence>
<evidence type="ECO:0000256" key="2">
    <source>
        <dbReference type="ARBA" id="ARBA00093774"/>
    </source>
</evidence>
<keyword evidence="1 3" id="KW-0732">Signal</keyword>
<evidence type="ECO:0000256" key="3">
    <source>
        <dbReference type="SAM" id="SignalP"/>
    </source>
</evidence>
<sequence>MRSDRIERLRRPAVLTGGVAGLLLVAACSSATTNSVTLSTASGTAAPTAGHTLAAACRTAGPPSVSGTGPGDPAAAARSVADDYTKFFDPRLSDSAKAALLQDSPKKAVMVQLFTTNTDERMGSANVTAVHFTGPTTADVTVTLCLGGDVGLQDMKGQAVLENGTWKVADATLCRVLTENNNGDPVAACT</sequence>
<reference evidence="5 6" key="1">
    <citation type="submission" date="2018-06" db="EMBL/GenBank/DDBJ databases">
        <title>Streptacidiphilus pinicola sp. nov., isolated from pine grove soil.</title>
        <authorList>
            <person name="Roh S.G."/>
            <person name="Park S."/>
            <person name="Kim M.-K."/>
            <person name="Yun B.-R."/>
            <person name="Park J."/>
            <person name="Kim M.J."/>
            <person name="Kim Y.S."/>
            <person name="Kim S.B."/>
        </authorList>
    </citation>
    <scope>NUCLEOTIDE SEQUENCE [LARGE SCALE GENOMIC DNA]</scope>
    <source>
        <strain evidence="5 6">MMS16-CNU450</strain>
    </source>
</reference>
<feature type="chain" id="PRO_5015903831" description="Low molecular weight antigen MTB12-like C-terminal domain-containing protein" evidence="3">
    <location>
        <begin position="32"/>
        <end position="190"/>
    </location>
</feature>
<evidence type="ECO:0000256" key="1">
    <source>
        <dbReference type="ARBA" id="ARBA00022729"/>
    </source>
</evidence>
<evidence type="ECO:0000313" key="5">
    <source>
        <dbReference type="EMBL" id="RAG84035.1"/>
    </source>
</evidence>